<dbReference type="Pfam" id="PF03734">
    <property type="entry name" value="YkuD"/>
    <property type="match status" value="1"/>
</dbReference>
<comment type="similarity">
    <text evidence="2">Belongs to the YkuD family.</text>
</comment>
<dbReference type="RefSeq" id="WP_107568928.1">
    <property type="nucleotide sequence ID" value="NZ_PYYB01000001.1"/>
</dbReference>
<keyword evidence="13" id="KW-1185">Reference proteome</keyword>
<evidence type="ECO:0000313" key="13">
    <source>
        <dbReference type="Proteomes" id="UP000240739"/>
    </source>
</evidence>
<evidence type="ECO:0000256" key="10">
    <source>
        <dbReference type="SAM" id="SignalP"/>
    </source>
</evidence>
<feature type="active site" description="Proton donor/acceptor" evidence="9">
    <location>
        <position position="284"/>
    </location>
</feature>
<feature type="active site" description="Nucleophile" evidence="9">
    <location>
        <position position="300"/>
    </location>
</feature>
<dbReference type="InterPro" id="IPR005490">
    <property type="entry name" value="LD_TPept_cat_dom"/>
</dbReference>
<name>A0A2T4ULZ5_9ACTN</name>
<dbReference type="GO" id="GO:0018104">
    <property type="term" value="P:peptidoglycan-protein cross-linking"/>
    <property type="evidence" value="ECO:0007669"/>
    <property type="project" value="TreeGrafter"/>
</dbReference>
<organism evidence="12 13">
    <name type="scientific">Paraconexibacter algicola</name>
    <dbReference type="NCBI Taxonomy" id="2133960"/>
    <lineage>
        <taxon>Bacteria</taxon>
        <taxon>Bacillati</taxon>
        <taxon>Actinomycetota</taxon>
        <taxon>Thermoleophilia</taxon>
        <taxon>Solirubrobacterales</taxon>
        <taxon>Paraconexibacteraceae</taxon>
        <taxon>Paraconexibacter</taxon>
    </lineage>
</organism>
<evidence type="ECO:0000256" key="9">
    <source>
        <dbReference type="PROSITE-ProRule" id="PRU01373"/>
    </source>
</evidence>
<dbReference type="InterPro" id="IPR050979">
    <property type="entry name" value="LD-transpeptidase"/>
</dbReference>
<evidence type="ECO:0000256" key="3">
    <source>
        <dbReference type="ARBA" id="ARBA00022676"/>
    </source>
</evidence>
<keyword evidence="6 9" id="KW-0133">Cell shape</keyword>
<keyword evidence="7 9" id="KW-0573">Peptidoglycan synthesis</keyword>
<keyword evidence="10" id="KW-0732">Signal</keyword>
<dbReference type="AlphaFoldDB" id="A0A2T4ULZ5"/>
<evidence type="ECO:0000259" key="11">
    <source>
        <dbReference type="PROSITE" id="PS52029"/>
    </source>
</evidence>
<dbReference type="PANTHER" id="PTHR30582:SF24">
    <property type="entry name" value="L,D-TRANSPEPTIDASE ERFK_SRFK-RELATED"/>
    <property type="match status" value="1"/>
</dbReference>
<feature type="domain" description="L,D-TPase catalytic" evidence="11">
    <location>
        <begin position="195"/>
        <end position="324"/>
    </location>
</feature>
<keyword evidence="3" id="KW-0328">Glycosyltransferase</keyword>
<dbReference type="Gene3D" id="2.40.440.10">
    <property type="entry name" value="L,D-transpeptidase catalytic domain-like"/>
    <property type="match status" value="1"/>
</dbReference>
<dbReference type="GO" id="GO:0008360">
    <property type="term" value="P:regulation of cell shape"/>
    <property type="evidence" value="ECO:0007669"/>
    <property type="project" value="UniProtKB-UniRule"/>
</dbReference>
<dbReference type="GO" id="GO:0071972">
    <property type="term" value="F:peptidoglycan L,D-transpeptidase activity"/>
    <property type="evidence" value="ECO:0007669"/>
    <property type="project" value="TreeGrafter"/>
</dbReference>
<feature type="signal peptide" evidence="10">
    <location>
        <begin position="1"/>
        <end position="21"/>
    </location>
</feature>
<dbReference type="GO" id="GO:0005576">
    <property type="term" value="C:extracellular region"/>
    <property type="evidence" value="ECO:0007669"/>
    <property type="project" value="TreeGrafter"/>
</dbReference>
<keyword evidence="5" id="KW-0378">Hydrolase</keyword>
<dbReference type="UniPathway" id="UPA00219"/>
<gene>
    <name evidence="12" type="ORF">C7Y72_11855</name>
</gene>
<evidence type="ECO:0000256" key="5">
    <source>
        <dbReference type="ARBA" id="ARBA00022801"/>
    </source>
</evidence>
<keyword evidence="4" id="KW-0808">Transferase</keyword>
<dbReference type="CDD" id="cd16913">
    <property type="entry name" value="YkuD_like"/>
    <property type="match status" value="1"/>
</dbReference>
<comment type="caution">
    <text evidence="12">The sequence shown here is derived from an EMBL/GenBank/DDBJ whole genome shotgun (WGS) entry which is preliminary data.</text>
</comment>
<accession>A0A2T4ULZ5</accession>
<feature type="chain" id="PRO_5015452164" description="L,D-TPase catalytic domain-containing protein" evidence="10">
    <location>
        <begin position="22"/>
        <end position="324"/>
    </location>
</feature>
<evidence type="ECO:0000313" key="12">
    <source>
        <dbReference type="EMBL" id="PTL60283.1"/>
    </source>
</evidence>
<dbReference type="InterPro" id="IPR038063">
    <property type="entry name" value="Transpep_catalytic_dom"/>
</dbReference>
<dbReference type="PROSITE" id="PS52029">
    <property type="entry name" value="LD_TPASE"/>
    <property type="match status" value="1"/>
</dbReference>
<dbReference type="Proteomes" id="UP000240739">
    <property type="component" value="Unassembled WGS sequence"/>
</dbReference>
<comment type="pathway">
    <text evidence="1 9">Cell wall biogenesis; peptidoglycan biosynthesis.</text>
</comment>
<evidence type="ECO:0000256" key="4">
    <source>
        <dbReference type="ARBA" id="ARBA00022679"/>
    </source>
</evidence>
<evidence type="ECO:0000256" key="1">
    <source>
        <dbReference type="ARBA" id="ARBA00004752"/>
    </source>
</evidence>
<evidence type="ECO:0000256" key="6">
    <source>
        <dbReference type="ARBA" id="ARBA00022960"/>
    </source>
</evidence>
<evidence type="ECO:0000256" key="7">
    <source>
        <dbReference type="ARBA" id="ARBA00022984"/>
    </source>
</evidence>
<evidence type="ECO:0000256" key="2">
    <source>
        <dbReference type="ARBA" id="ARBA00005992"/>
    </source>
</evidence>
<protein>
    <recommendedName>
        <fullName evidence="11">L,D-TPase catalytic domain-containing protein</fullName>
    </recommendedName>
</protein>
<dbReference type="EMBL" id="PYYB01000001">
    <property type="protein sequence ID" value="PTL60283.1"/>
    <property type="molecule type" value="Genomic_DNA"/>
</dbReference>
<dbReference type="PANTHER" id="PTHR30582">
    <property type="entry name" value="L,D-TRANSPEPTIDASE"/>
    <property type="match status" value="1"/>
</dbReference>
<dbReference type="SUPFAM" id="SSF141523">
    <property type="entry name" value="L,D-transpeptidase catalytic domain-like"/>
    <property type="match status" value="1"/>
</dbReference>
<sequence>MLRVILLSLALLVALPAAALADGRVISPGVGAGGVDLSGLTVEAATTRLEQRLRPGLSAPLVVRLGGRRFEVLPRDLGMVFDAQATATRAADAGAPTMPVDVGVAVTTDASGLARQAAELARSGARPARVARLIRITSREVRWQRARAGIAIDQEALAKSLAGAAANPASRQLVVAVRRVAPRTTDAELRDRYPSILTVDKRTFTLRLFVGLRRVTSYRIAHGQPAYPTPSRRFRIRSKQVNPNWYVPNAPWAGELGGSVVPGGAPGNPLKARWMGLAGGIGIHGTSDDGSIGSRASHGCVRMRVRDVVRLYRRVRVGTPVVIG</sequence>
<dbReference type="OrthoDB" id="5242354at2"/>
<proteinExistence type="inferred from homology"/>
<reference evidence="12 13" key="1">
    <citation type="submission" date="2018-03" db="EMBL/GenBank/DDBJ databases">
        <title>Aquarubrobacter algicola gen. nov., sp. nov., a novel actinobacterium isolated from shallow eutrophic lake during the end of cyanobacterial harmful algal blooms.</title>
        <authorList>
            <person name="Chun S.J."/>
        </authorList>
    </citation>
    <scope>NUCLEOTIDE SEQUENCE [LARGE SCALE GENOMIC DNA]</scope>
    <source>
        <strain evidence="12 13">Seoho-28</strain>
    </source>
</reference>
<keyword evidence="8 9" id="KW-0961">Cell wall biogenesis/degradation</keyword>
<dbReference type="GO" id="GO:0071555">
    <property type="term" value="P:cell wall organization"/>
    <property type="evidence" value="ECO:0007669"/>
    <property type="project" value="UniProtKB-UniRule"/>
</dbReference>
<dbReference type="GO" id="GO:0016757">
    <property type="term" value="F:glycosyltransferase activity"/>
    <property type="evidence" value="ECO:0007669"/>
    <property type="project" value="UniProtKB-KW"/>
</dbReference>
<evidence type="ECO:0000256" key="8">
    <source>
        <dbReference type="ARBA" id="ARBA00023316"/>
    </source>
</evidence>